<protein>
    <submittedName>
        <fullName evidence="6">Transcription factor Adf-1-like</fullName>
    </submittedName>
</protein>
<organism evidence="5 6">
    <name type="scientific">Bombyx mandarina</name>
    <name type="common">Wild silk moth</name>
    <name type="synonym">Wild silkworm</name>
    <dbReference type="NCBI Taxonomy" id="7092"/>
    <lineage>
        <taxon>Eukaryota</taxon>
        <taxon>Metazoa</taxon>
        <taxon>Ecdysozoa</taxon>
        <taxon>Arthropoda</taxon>
        <taxon>Hexapoda</taxon>
        <taxon>Insecta</taxon>
        <taxon>Pterygota</taxon>
        <taxon>Neoptera</taxon>
        <taxon>Endopterygota</taxon>
        <taxon>Lepidoptera</taxon>
        <taxon>Glossata</taxon>
        <taxon>Ditrysia</taxon>
        <taxon>Bombycoidea</taxon>
        <taxon>Bombycidae</taxon>
        <taxon>Bombycinae</taxon>
        <taxon>Bombyx</taxon>
    </lineage>
</organism>
<dbReference type="GO" id="GO:0005667">
    <property type="term" value="C:transcription regulator complex"/>
    <property type="evidence" value="ECO:0007669"/>
    <property type="project" value="TreeGrafter"/>
</dbReference>
<dbReference type="GO" id="GO:0003677">
    <property type="term" value="F:DNA binding"/>
    <property type="evidence" value="ECO:0007669"/>
    <property type="project" value="InterPro"/>
</dbReference>
<proteinExistence type="predicted"/>
<evidence type="ECO:0000259" key="4">
    <source>
        <dbReference type="PROSITE" id="PS51031"/>
    </source>
</evidence>
<evidence type="ECO:0000313" key="6">
    <source>
        <dbReference type="RefSeq" id="XP_028036975.1"/>
    </source>
</evidence>
<dbReference type="InterPro" id="IPR006578">
    <property type="entry name" value="MADF-dom"/>
</dbReference>
<evidence type="ECO:0000259" key="3">
    <source>
        <dbReference type="PROSITE" id="PS51029"/>
    </source>
</evidence>
<sequence length="222" mass="26420">MARNLTLSSEKMELLIEEVKRRPCLWDRTHEDYKIRAWTKKKWLEVLDAMQLPHTLDKLIQVKWKNLKDVYVKKSRPNIAKNQRESWRYYNCLRFLDNPAVSKISESNSGEDSQTEETEVEQRHEESSSDDDEENKHNHNEHYPSKRNTVTYYNETDSEYDMMFLRSLAPYFRELEPVRKLVVRCKIQDVLLKEIAGQRGATQTMYADQSEDSTMIKAEPPI</sequence>
<dbReference type="RefSeq" id="XP_028036975.1">
    <property type="nucleotide sequence ID" value="XM_028181174.1"/>
</dbReference>
<keyword evidence="1" id="KW-0539">Nucleus</keyword>
<dbReference type="KEGG" id="bman:114248056"/>
<evidence type="ECO:0000313" key="5">
    <source>
        <dbReference type="Proteomes" id="UP000504629"/>
    </source>
</evidence>
<dbReference type="OrthoDB" id="6487365at2759"/>
<reference evidence="6" key="1">
    <citation type="submission" date="2025-08" db="UniProtKB">
        <authorList>
            <consortium name="RefSeq"/>
        </authorList>
    </citation>
    <scope>IDENTIFICATION</scope>
    <source>
        <tissue evidence="6">Silk gland</tissue>
    </source>
</reference>
<evidence type="ECO:0000256" key="1">
    <source>
        <dbReference type="PROSITE-ProRule" id="PRU00371"/>
    </source>
</evidence>
<gene>
    <name evidence="6" type="primary">LOC114248056</name>
</gene>
<feature type="domain" description="BESS" evidence="4">
    <location>
        <begin position="158"/>
        <end position="197"/>
    </location>
</feature>
<dbReference type="InterPro" id="IPR004210">
    <property type="entry name" value="BESS_motif"/>
</dbReference>
<dbReference type="PANTHER" id="PTHR12243:SF67">
    <property type="entry name" value="COREPRESSOR OF PANGOLIN, ISOFORM A-RELATED"/>
    <property type="match status" value="1"/>
</dbReference>
<dbReference type="InterPro" id="IPR039353">
    <property type="entry name" value="TF_Adf1"/>
</dbReference>
<dbReference type="Proteomes" id="UP000504629">
    <property type="component" value="Unplaced"/>
</dbReference>
<accession>A0A6J2K4U2</accession>
<dbReference type="PANTHER" id="PTHR12243">
    <property type="entry name" value="MADF DOMAIN TRANSCRIPTION FACTOR"/>
    <property type="match status" value="1"/>
</dbReference>
<feature type="domain" description="MADF" evidence="3">
    <location>
        <begin position="14"/>
        <end position="101"/>
    </location>
</feature>
<dbReference type="GeneID" id="114248056"/>
<keyword evidence="5" id="KW-1185">Reference proteome</keyword>
<dbReference type="PROSITE" id="PS51031">
    <property type="entry name" value="BESS"/>
    <property type="match status" value="1"/>
</dbReference>
<comment type="subcellular location">
    <subcellularLocation>
        <location evidence="1">Nucleus</location>
    </subcellularLocation>
</comment>
<name>A0A6J2K4U2_BOMMA</name>
<dbReference type="AlphaFoldDB" id="A0A6J2K4U2"/>
<dbReference type="PROSITE" id="PS51029">
    <property type="entry name" value="MADF"/>
    <property type="match status" value="1"/>
</dbReference>
<dbReference type="GO" id="GO:0005634">
    <property type="term" value="C:nucleus"/>
    <property type="evidence" value="ECO:0007669"/>
    <property type="project" value="UniProtKB-SubCell"/>
</dbReference>
<evidence type="ECO:0000256" key="2">
    <source>
        <dbReference type="SAM" id="MobiDB-lite"/>
    </source>
</evidence>
<dbReference type="Pfam" id="PF02944">
    <property type="entry name" value="BESS"/>
    <property type="match status" value="1"/>
</dbReference>
<dbReference type="GO" id="GO:0006357">
    <property type="term" value="P:regulation of transcription by RNA polymerase II"/>
    <property type="evidence" value="ECO:0007669"/>
    <property type="project" value="TreeGrafter"/>
</dbReference>
<feature type="compositionally biased region" description="Basic and acidic residues" evidence="2">
    <location>
        <begin position="134"/>
        <end position="144"/>
    </location>
</feature>
<dbReference type="Pfam" id="PF10545">
    <property type="entry name" value="MADF_DNA_bdg"/>
    <property type="match status" value="1"/>
</dbReference>
<dbReference type="SMART" id="SM00595">
    <property type="entry name" value="MADF"/>
    <property type="match status" value="1"/>
</dbReference>
<feature type="region of interest" description="Disordered" evidence="2">
    <location>
        <begin position="103"/>
        <end position="149"/>
    </location>
</feature>